<dbReference type="RefSeq" id="WP_379233145.1">
    <property type="nucleotide sequence ID" value="NZ_JBHSTE010000002.1"/>
</dbReference>
<comment type="caution">
    <text evidence="1">The sequence shown here is derived from an EMBL/GenBank/DDBJ whole genome shotgun (WGS) entry which is preliminary data.</text>
</comment>
<dbReference type="Proteomes" id="UP001596233">
    <property type="component" value="Unassembled WGS sequence"/>
</dbReference>
<evidence type="ECO:0000313" key="1">
    <source>
        <dbReference type="EMBL" id="MFC6332608.1"/>
    </source>
</evidence>
<protein>
    <recommendedName>
        <fullName evidence="3">DUF3895 domain-containing protein</fullName>
    </recommendedName>
</protein>
<accession>A0ABW1V2B2</accession>
<evidence type="ECO:0008006" key="3">
    <source>
        <dbReference type="Google" id="ProtNLM"/>
    </source>
</evidence>
<evidence type="ECO:0000313" key="2">
    <source>
        <dbReference type="Proteomes" id="UP001596233"/>
    </source>
</evidence>
<sequence>MPSPLTEKEVNRLFQLLDDNQLIFLQSYLKQSKKSKWLEKLAHKKGIVLHSNVSIDEVWEKLNDWELKEILDGGYGNRPYKCECGITLRYCYIVHHRKENKTYQLGETCLGNYTMMSAELIKDITNGFHNIDLERDEILIRHEQCWDLPTDYNELNLTENLRTQIDIGLPLSSIQVNRIEKMFQHELFQVRRQRERDRIAQLRTRQSTFVNSSNVSSYSHSRTETITYEEVIARHLTNLKQIREYEHRITYPVMLDKWDSVQDMIMDLKRGEDINYSKFLSQMFELLYYLDLY</sequence>
<keyword evidence="2" id="KW-1185">Reference proteome</keyword>
<gene>
    <name evidence="1" type="ORF">ACFP56_08215</name>
</gene>
<proteinExistence type="predicted"/>
<name>A0ABW1V2B2_9BACL</name>
<dbReference type="EMBL" id="JBHSTE010000002">
    <property type="protein sequence ID" value="MFC6332608.1"/>
    <property type="molecule type" value="Genomic_DNA"/>
</dbReference>
<organism evidence="1 2">
    <name type="scientific">Paenibacillus septentrionalis</name>
    <dbReference type="NCBI Taxonomy" id="429342"/>
    <lineage>
        <taxon>Bacteria</taxon>
        <taxon>Bacillati</taxon>
        <taxon>Bacillota</taxon>
        <taxon>Bacilli</taxon>
        <taxon>Bacillales</taxon>
        <taxon>Paenibacillaceae</taxon>
        <taxon>Paenibacillus</taxon>
    </lineage>
</organism>
<reference evidence="2" key="1">
    <citation type="journal article" date="2019" name="Int. J. Syst. Evol. Microbiol.">
        <title>The Global Catalogue of Microorganisms (GCM) 10K type strain sequencing project: providing services to taxonomists for standard genome sequencing and annotation.</title>
        <authorList>
            <consortium name="The Broad Institute Genomics Platform"/>
            <consortium name="The Broad Institute Genome Sequencing Center for Infectious Disease"/>
            <person name="Wu L."/>
            <person name="Ma J."/>
        </authorList>
    </citation>
    <scope>NUCLEOTIDE SEQUENCE [LARGE SCALE GENOMIC DNA]</scope>
    <source>
        <strain evidence="2">PCU 280</strain>
    </source>
</reference>